<keyword evidence="2" id="KW-0805">Transcription regulation</keyword>
<dbReference type="InterPro" id="IPR001867">
    <property type="entry name" value="OmpR/PhoB-type_DNA-bd"/>
</dbReference>
<dbReference type="GO" id="GO:0000160">
    <property type="term" value="P:phosphorelay signal transduction system"/>
    <property type="evidence" value="ECO:0007669"/>
    <property type="project" value="InterPro"/>
</dbReference>
<reference evidence="7 8" key="2">
    <citation type="journal article" date="2021" name="Mar. Drugs">
        <title>A New Micromonospora Strain with Antibiotic Activity Isolated from the Microbiome of a Mid-Atlantic Deep-Sea Sponge.</title>
        <authorList>
            <person name="Back C.R."/>
            <person name="Stennett H.L."/>
            <person name="Williams S.E."/>
            <person name="Wang L."/>
            <person name="Ojeda Gomez J."/>
            <person name="Abdulle O.M."/>
            <person name="Duffy T."/>
            <person name="Neal C."/>
            <person name="Mantell J."/>
            <person name="Jepson M.A."/>
            <person name="Hendry K.R."/>
            <person name="Powell D."/>
            <person name="Stach J.E.M."/>
            <person name="Essex-Lopresti A.E."/>
            <person name="Willis C.L."/>
            <person name="Curnow P."/>
            <person name="Race P.R."/>
        </authorList>
    </citation>
    <scope>NUCLEOTIDE SEQUENCE [LARGE SCALE GENOMIC DNA]</scope>
    <source>
        <strain evidence="7 8">28ISP2-46</strain>
    </source>
</reference>
<dbReference type="PROSITE" id="PS51755">
    <property type="entry name" value="OMPR_PHOB"/>
    <property type="match status" value="1"/>
</dbReference>
<keyword evidence="8" id="KW-1185">Reference proteome</keyword>
<dbReference type="InterPro" id="IPR005158">
    <property type="entry name" value="BTAD"/>
</dbReference>
<dbReference type="Gene3D" id="1.10.10.10">
    <property type="entry name" value="Winged helix-like DNA-binding domain superfamily/Winged helix DNA-binding domain"/>
    <property type="match status" value="1"/>
</dbReference>
<dbReference type="KEGG" id="mfeu:H1D33_25735"/>
<dbReference type="SUPFAM" id="SSF48452">
    <property type="entry name" value="TPR-like"/>
    <property type="match status" value="1"/>
</dbReference>
<evidence type="ECO:0000259" key="6">
    <source>
        <dbReference type="PROSITE" id="PS51755"/>
    </source>
</evidence>
<evidence type="ECO:0000256" key="4">
    <source>
        <dbReference type="ARBA" id="ARBA00023163"/>
    </source>
</evidence>
<evidence type="ECO:0000256" key="2">
    <source>
        <dbReference type="ARBA" id="ARBA00023015"/>
    </source>
</evidence>
<dbReference type="GO" id="GO:0003677">
    <property type="term" value="F:DNA binding"/>
    <property type="evidence" value="ECO:0007669"/>
    <property type="project" value="UniProtKB-UniRule"/>
</dbReference>
<dbReference type="EMBL" id="CP059322">
    <property type="protein sequence ID" value="QLQ40539.2"/>
    <property type="molecule type" value="Genomic_DNA"/>
</dbReference>
<dbReference type="RefSeq" id="WP_307755351.1">
    <property type="nucleotide sequence ID" value="NZ_CP059322.2"/>
</dbReference>
<dbReference type="Proteomes" id="UP000510844">
    <property type="component" value="Chromosome"/>
</dbReference>
<dbReference type="InterPro" id="IPR036388">
    <property type="entry name" value="WH-like_DNA-bd_sf"/>
</dbReference>
<comment type="similarity">
    <text evidence="1">Belongs to the AfsR/DnrI/RedD regulatory family.</text>
</comment>
<evidence type="ECO:0000256" key="1">
    <source>
        <dbReference type="ARBA" id="ARBA00005820"/>
    </source>
</evidence>
<feature type="DNA-binding region" description="OmpR/PhoB-type" evidence="5">
    <location>
        <begin position="6"/>
        <end position="118"/>
    </location>
</feature>
<dbReference type="InterPro" id="IPR051677">
    <property type="entry name" value="AfsR-DnrI-RedD_regulator"/>
</dbReference>
<dbReference type="SMART" id="SM01043">
    <property type="entry name" value="BTAD"/>
    <property type="match status" value="1"/>
</dbReference>
<organism evidence="7 8">
    <name type="scientific">Micromonospora robiginosa</name>
    <dbReference type="NCBI Taxonomy" id="2749844"/>
    <lineage>
        <taxon>Bacteria</taxon>
        <taxon>Bacillati</taxon>
        <taxon>Actinomycetota</taxon>
        <taxon>Actinomycetes</taxon>
        <taxon>Micromonosporales</taxon>
        <taxon>Micromonosporaceae</taxon>
        <taxon>Micromonospora</taxon>
    </lineage>
</organism>
<dbReference type="Gene3D" id="1.25.40.10">
    <property type="entry name" value="Tetratricopeptide repeat domain"/>
    <property type="match status" value="1"/>
</dbReference>
<feature type="domain" description="OmpR/PhoB-type" evidence="6">
    <location>
        <begin position="6"/>
        <end position="118"/>
    </location>
</feature>
<dbReference type="SMART" id="SM00862">
    <property type="entry name" value="Trans_reg_C"/>
    <property type="match status" value="1"/>
</dbReference>
<dbReference type="Pfam" id="PF00486">
    <property type="entry name" value="Trans_reg_C"/>
    <property type="match status" value="1"/>
</dbReference>
<dbReference type="InterPro" id="IPR016032">
    <property type="entry name" value="Sig_transdc_resp-reg_C-effctor"/>
</dbReference>
<dbReference type="AlphaFoldDB" id="A0A7L6BF43"/>
<accession>A0A7L6BF43</accession>
<name>A0A7L6BF43_9ACTN</name>
<proteinExistence type="inferred from homology"/>
<evidence type="ECO:0000313" key="8">
    <source>
        <dbReference type="Proteomes" id="UP000510844"/>
    </source>
</evidence>
<evidence type="ECO:0000256" key="5">
    <source>
        <dbReference type="PROSITE-ProRule" id="PRU01091"/>
    </source>
</evidence>
<dbReference type="GO" id="GO:0006355">
    <property type="term" value="P:regulation of DNA-templated transcription"/>
    <property type="evidence" value="ECO:0007669"/>
    <property type="project" value="InterPro"/>
</dbReference>
<protein>
    <submittedName>
        <fullName evidence="7">AfsR/SARP family transcriptional regulator</fullName>
    </submittedName>
</protein>
<sequence length="306" mass="33494">MPLTPNSQEKDAHVQINLLGPLSVSIDGNDATPTAPKTRRVLALLAVHANRVVPNQLLIEELWEDQPPPSVTTTLQTYVYQLRKHLQGGFASSAGPAPSGCAPKEVLRTYAGGYMLCLRPETLDSLRFEQLAQRGRTELERGDVETAARTLREALGLWHGPALVDVNPGPLLQVEALRLDEIGKSALELRIEADLRLGRHHELLGELTGLTARQPTHEGFQSKLMLALHRAGRRSEALDVYQRTRETLVDELGVDPCGELQQLHRAILAGDPALNPPGTDTLTGARRHATVPLPAREARWAQARSA</sequence>
<evidence type="ECO:0000313" key="7">
    <source>
        <dbReference type="EMBL" id="QLQ40539.2"/>
    </source>
</evidence>
<dbReference type="PANTHER" id="PTHR35807">
    <property type="entry name" value="TRANSCRIPTIONAL REGULATOR REDD-RELATED"/>
    <property type="match status" value="1"/>
</dbReference>
<gene>
    <name evidence="7" type="ORF">H1D33_25735</name>
</gene>
<dbReference type="InterPro" id="IPR011990">
    <property type="entry name" value="TPR-like_helical_dom_sf"/>
</dbReference>
<keyword evidence="4" id="KW-0804">Transcription</keyword>
<dbReference type="Pfam" id="PF03704">
    <property type="entry name" value="BTAD"/>
    <property type="match status" value="1"/>
</dbReference>
<keyword evidence="3 5" id="KW-0238">DNA-binding</keyword>
<evidence type="ECO:0000256" key="3">
    <source>
        <dbReference type="ARBA" id="ARBA00023125"/>
    </source>
</evidence>
<dbReference type="PANTHER" id="PTHR35807:SF1">
    <property type="entry name" value="TRANSCRIPTIONAL REGULATOR REDD"/>
    <property type="match status" value="1"/>
</dbReference>
<dbReference type="CDD" id="cd15831">
    <property type="entry name" value="BTAD"/>
    <property type="match status" value="1"/>
</dbReference>
<dbReference type="SUPFAM" id="SSF46894">
    <property type="entry name" value="C-terminal effector domain of the bipartite response regulators"/>
    <property type="match status" value="1"/>
</dbReference>
<reference evidence="8" key="1">
    <citation type="submission" date="2020-07" db="EMBL/GenBank/DDBJ databases">
        <title>A new Micromonospora strain with potent antibiotic activity isolated from the microbiome of a mid-Atlantic deep-sea sponge.</title>
        <authorList>
            <person name="Back C.R."/>
            <person name="Stennett H.L."/>
            <person name="Williams S.E."/>
            <person name="Wang L."/>
            <person name="Ojeda Gomez J."/>
            <person name="Abdulle O.M."/>
            <person name="Duffy T."/>
            <person name="Hendry K.R."/>
            <person name="Powell D."/>
            <person name="Stach J.E."/>
            <person name="Essex-Lopresti A.E."/>
            <person name="Willis C.L."/>
            <person name="Curnow P."/>
            <person name="Race P.R."/>
        </authorList>
    </citation>
    <scope>NUCLEOTIDE SEQUENCE [LARGE SCALE GENOMIC DNA]</scope>
    <source>
        <strain evidence="8">28ISP2-46</strain>
    </source>
</reference>